<name>A0ACC1NXY5_9HYPO</name>
<evidence type="ECO:0000313" key="1">
    <source>
        <dbReference type="EMBL" id="KAJ2983351.1"/>
    </source>
</evidence>
<evidence type="ECO:0000313" key="2">
    <source>
        <dbReference type="Proteomes" id="UP001143910"/>
    </source>
</evidence>
<dbReference type="Proteomes" id="UP001143910">
    <property type="component" value="Unassembled WGS sequence"/>
</dbReference>
<comment type="caution">
    <text evidence="1">The sequence shown here is derived from an EMBL/GenBank/DDBJ whole genome shotgun (WGS) entry which is preliminary data.</text>
</comment>
<keyword evidence="2" id="KW-1185">Reference proteome</keyword>
<dbReference type="EMBL" id="JANJQO010000033">
    <property type="protein sequence ID" value="KAJ2983351.1"/>
    <property type="molecule type" value="Genomic_DNA"/>
</dbReference>
<proteinExistence type="predicted"/>
<protein>
    <submittedName>
        <fullName evidence="1">Uncharacterized protein</fullName>
    </submittedName>
</protein>
<gene>
    <name evidence="1" type="ORF">NQ176_g755</name>
</gene>
<accession>A0ACC1NXY5</accession>
<sequence length="262" mass="28437">MKAFWLWIGGAAAALAANRSASLSAKVSPPPGGVSLSRQDSHENIMKSHPAEWIVNSTTLSHYFKENYGTNHTIYLSDEEAFVHRAAVRSNSPPLAKRLLDGPNCNAPYYYTKTWAKQVQQFPGSWSPASPCLGTYHSDSGGSEGIWSAYSISVTQQAGLDWTLIANILSASMGISVTTTRSETKTYNCNVKKHSVVQVWVQPYIAWGWFWSQHCVQRQAGCGASTCGSEYVDGGATAPAKNPNTGQWLNYGCSTGSKNVKC</sequence>
<organism evidence="1 2">
    <name type="scientific">Zarea fungicola</name>
    <dbReference type="NCBI Taxonomy" id="93591"/>
    <lineage>
        <taxon>Eukaryota</taxon>
        <taxon>Fungi</taxon>
        <taxon>Dikarya</taxon>
        <taxon>Ascomycota</taxon>
        <taxon>Pezizomycotina</taxon>
        <taxon>Sordariomycetes</taxon>
        <taxon>Hypocreomycetidae</taxon>
        <taxon>Hypocreales</taxon>
        <taxon>Cordycipitaceae</taxon>
        <taxon>Zarea</taxon>
    </lineage>
</organism>
<reference evidence="1" key="1">
    <citation type="submission" date="2022-08" db="EMBL/GenBank/DDBJ databases">
        <title>Genome Sequence of Lecanicillium fungicola.</title>
        <authorList>
            <person name="Buettner E."/>
        </authorList>
    </citation>
    <scope>NUCLEOTIDE SEQUENCE</scope>
    <source>
        <strain evidence="1">Babe33</strain>
    </source>
</reference>